<feature type="domain" description="CCHC-type" evidence="3">
    <location>
        <begin position="239"/>
        <end position="253"/>
    </location>
</feature>
<evidence type="ECO:0000256" key="2">
    <source>
        <dbReference type="SAM" id="MobiDB-lite"/>
    </source>
</evidence>
<organism evidence="4 5">
    <name type="scientific">Cuscuta campestris</name>
    <dbReference type="NCBI Taxonomy" id="132261"/>
    <lineage>
        <taxon>Eukaryota</taxon>
        <taxon>Viridiplantae</taxon>
        <taxon>Streptophyta</taxon>
        <taxon>Embryophyta</taxon>
        <taxon>Tracheophyta</taxon>
        <taxon>Spermatophyta</taxon>
        <taxon>Magnoliopsida</taxon>
        <taxon>eudicotyledons</taxon>
        <taxon>Gunneridae</taxon>
        <taxon>Pentapetalae</taxon>
        <taxon>asterids</taxon>
        <taxon>lamiids</taxon>
        <taxon>Solanales</taxon>
        <taxon>Convolvulaceae</taxon>
        <taxon>Cuscuteae</taxon>
        <taxon>Cuscuta</taxon>
        <taxon>Cuscuta subgen. Grammica</taxon>
        <taxon>Cuscuta sect. Cleistogrammica</taxon>
    </lineage>
</organism>
<dbReference type="EMBL" id="OOIL02002347">
    <property type="protein sequence ID" value="VFQ82228.1"/>
    <property type="molecule type" value="Genomic_DNA"/>
</dbReference>
<dbReference type="Gene3D" id="4.10.60.10">
    <property type="entry name" value="Zinc finger, CCHC-type"/>
    <property type="match status" value="1"/>
</dbReference>
<keyword evidence="1" id="KW-0863">Zinc-finger</keyword>
<keyword evidence="5" id="KW-1185">Reference proteome</keyword>
<dbReference type="PANTHER" id="PTHR34482">
    <property type="entry name" value="DNA DAMAGE-INDUCIBLE PROTEIN 1-LIKE"/>
    <property type="match status" value="1"/>
</dbReference>
<dbReference type="SMART" id="SM00343">
    <property type="entry name" value="ZnF_C2HC"/>
    <property type="match status" value="1"/>
</dbReference>
<dbReference type="GO" id="GO:0003676">
    <property type="term" value="F:nucleic acid binding"/>
    <property type="evidence" value="ECO:0007669"/>
    <property type="project" value="InterPro"/>
</dbReference>
<feature type="compositionally biased region" description="Low complexity" evidence="2">
    <location>
        <begin position="175"/>
        <end position="188"/>
    </location>
</feature>
<dbReference type="AlphaFoldDB" id="A0A484M2J8"/>
<evidence type="ECO:0000256" key="1">
    <source>
        <dbReference type="PROSITE-ProRule" id="PRU00047"/>
    </source>
</evidence>
<evidence type="ECO:0000259" key="3">
    <source>
        <dbReference type="PROSITE" id="PS50158"/>
    </source>
</evidence>
<dbReference type="InterPro" id="IPR001878">
    <property type="entry name" value="Znf_CCHC"/>
</dbReference>
<dbReference type="PROSITE" id="PS50158">
    <property type="entry name" value="ZF_CCHC"/>
    <property type="match status" value="1"/>
</dbReference>
<evidence type="ECO:0000313" key="4">
    <source>
        <dbReference type="EMBL" id="VFQ82228.1"/>
    </source>
</evidence>
<sequence>MNFLQQLAGAYVPPPPPPPPPVPVVTIEKLRKNGAEEFLGDKIADPMIAKRWFERTIRVLGNLRVPQEYIPEHFVEAKREEFLKFTQGKLTLPEYRQKFDELAEFGQDLVPTMEKRCKRFVEGLHPDISAHLITAPRVDINALFKHALDMNAALIKKAEYELAQTTHPRPPPPSSSSKRSSSMPSSSHTSKKTKSTHAPSLVPIQESGKDPSQSGYRYSICTHCGRRHPGECWFTQGLCLGCGQAGHFRRDCPMNPGEAFTTAPEAPAPAAQPAQSQRSVAVSSQPNGPTLSAQSGESSTRTNAKRGRTE</sequence>
<dbReference type="OrthoDB" id="2272416at2759"/>
<name>A0A484M2J8_9ASTE</name>
<keyword evidence="1" id="KW-0479">Metal-binding</keyword>
<feature type="compositionally biased region" description="Polar residues" evidence="2">
    <location>
        <begin position="287"/>
        <end position="302"/>
    </location>
</feature>
<feature type="region of interest" description="Disordered" evidence="2">
    <location>
        <begin position="259"/>
        <end position="310"/>
    </location>
</feature>
<dbReference type="GO" id="GO:0008270">
    <property type="term" value="F:zinc ion binding"/>
    <property type="evidence" value="ECO:0007669"/>
    <property type="project" value="UniProtKB-KW"/>
</dbReference>
<keyword evidence="1" id="KW-0862">Zinc</keyword>
<dbReference type="PANTHER" id="PTHR34482:SF36">
    <property type="entry name" value="RETROTRANSPOSON GAG DOMAIN-CONTAINING PROTEIN"/>
    <property type="match status" value="1"/>
</dbReference>
<protein>
    <recommendedName>
        <fullName evidence="3">CCHC-type domain-containing protein</fullName>
    </recommendedName>
</protein>
<gene>
    <name evidence="4" type="ORF">CCAM_LOCUS24004</name>
</gene>
<reference evidence="4 5" key="1">
    <citation type="submission" date="2018-04" db="EMBL/GenBank/DDBJ databases">
        <authorList>
            <person name="Vogel A."/>
        </authorList>
    </citation>
    <scope>NUCLEOTIDE SEQUENCE [LARGE SCALE GENOMIC DNA]</scope>
</reference>
<dbReference type="Proteomes" id="UP000595140">
    <property type="component" value="Unassembled WGS sequence"/>
</dbReference>
<evidence type="ECO:0000313" key="5">
    <source>
        <dbReference type="Proteomes" id="UP000595140"/>
    </source>
</evidence>
<proteinExistence type="predicted"/>
<feature type="region of interest" description="Disordered" evidence="2">
    <location>
        <begin position="163"/>
        <end position="215"/>
    </location>
</feature>
<accession>A0A484M2J8</accession>
<feature type="compositionally biased region" description="Low complexity" evidence="2">
    <location>
        <begin position="263"/>
        <end position="286"/>
    </location>
</feature>